<keyword evidence="1" id="KW-0092">Biotin</keyword>
<protein>
    <submittedName>
        <fullName evidence="3">Biotin/lipoyl-binding carrier protein</fullName>
    </submittedName>
</protein>
<dbReference type="PANTHER" id="PTHR45266">
    <property type="entry name" value="OXALOACETATE DECARBOXYLASE ALPHA CHAIN"/>
    <property type="match status" value="1"/>
</dbReference>
<evidence type="ECO:0000313" key="4">
    <source>
        <dbReference type="Proteomes" id="UP001596484"/>
    </source>
</evidence>
<dbReference type="PANTHER" id="PTHR45266:SF3">
    <property type="entry name" value="OXALOACETATE DECARBOXYLASE ALPHA CHAIN"/>
    <property type="match status" value="1"/>
</dbReference>
<sequence>MSEITAEMAASVWKIEKAVGDRVEVGDTIMILESMKMEIPVDAEETGTIVEIPVAEGDSIGLDDILVKLSD</sequence>
<reference evidence="4" key="1">
    <citation type="journal article" date="2019" name="Int. J. Syst. Evol. Microbiol.">
        <title>The Global Catalogue of Microorganisms (GCM) 10K type strain sequencing project: providing services to taxonomists for standard genome sequencing and annotation.</title>
        <authorList>
            <consortium name="The Broad Institute Genomics Platform"/>
            <consortium name="The Broad Institute Genome Sequencing Center for Infectious Disease"/>
            <person name="Wu L."/>
            <person name="Ma J."/>
        </authorList>
    </citation>
    <scope>NUCLEOTIDE SEQUENCE [LARGE SCALE GENOMIC DNA]</scope>
    <source>
        <strain evidence="4">ICMP 19430</strain>
    </source>
</reference>
<evidence type="ECO:0000313" key="3">
    <source>
        <dbReference type="EMBL" id="MFC7447156.1"/>
    </source>
</evidence>
<dbReference type="InterPro" id="IPR011053">
    <property type="entry name" value="Single_hybrid_motif"/>
</dbReference>
<name>A0ABW2RUB8_9NOCA</name>
<dbReference type="SUPFAM" id="SSF51230">
    <property type="entry name" value="Single hybrid motif"/>
    <property type="match status" value="1"/>
</dbReference>
<dbReference type="InterPro" id="IPR000089">
    <property type="entry name" value="Biotin_lipoyl"/>
</dbReference>
<evidence type="ECO:0000256" key="1">
    <source>
        <dbReference type="ARBA" id="ARBA00023267"/>
    </source>
</evidence>
<keyword evidence="4" id="KW-1185">Reference proteome</keyword>
<proteinExistence type="predicted"/>
<dbReference type="NCBIfam" id="NF004547">
    <property type="entry name" value="PRK05889.1"/>
    <property type="match status" value="1"/>
</dbReference>
<dbReference type="RefSeq" id="WP_378402024.1">
    <property type="nucleotide sequence ID" value="NZ_JBHTCS010000009.1"/>
</dbReference>
<feature type="domain" description="Lipoyl-binding" evidence="2">
    <location>
        <begin position="1"/>
        <end position="70"/>
    </location>
</feature>
<dbReference type="PROSITE" id="PS50968">
    <property type="entry name" value="BIOTINYL_LIPOYL"/>
    <property type="match status" value="1"/>
</dbReference>
<dbReference type="EMBL" id="JBHTCS010000009">
    <property type="protein sequence ID" value="MFC7447156.1"/>
    <property type="molecule type" value="Genomic_DNA"/>
</dbReference>
<evidence type="ECO:0000259" key="2">
    <source>
        <dbReference type="PROSITE" id="PS50968"/>
    </source>
</evidence>
<dbReference type="InterPro" id="IPR050709">
    <property type="entry name" value="Biotin_Carboxyl_Carrier/Decarb"/>
</dbReference>
<dbReference type="CDD" id="cd06850">
    <property type="entry name" value="biotinyl_domain"/>
    <property type="match status" value="1"/>
</dbReference>
<comment type="caution">
    <text evidence="3">The sequence shown here is derived from an EMBL/GenBank/DDBJ whole genome shotgun (WGS) entry which is preliminary data.</text>
</comment>
<gene>
    <name evidence="3" type="ORF">ACFQS9_04540</name>
</gene>
<dbReference type="Gene3D" id="2.40.50.100">
    <property type="match status" value="1"/>
</dbReference>
<dbReference type="Proteomes" id="UP001596484">
    <property type="component" value="Unassembled WGS sequence"/>
</dbReference>
<organism evidence="3 4">
    <name type="scientific">Rhodococcus daqingensis</name>
    <dbReference type="NCBI Taxonomy" id="2479363"/>
    <lineage>
        <taxon>Bacteria</taxon>
        <taxon>Bacillati</taxon>
        <taxon>Actinomycetota</taxon>
        <taxon>Actinomycetes</taxon>
        <taxon>Mycobacteriales</taxon>
        <taxon>Nocardiaceae</taxon>
        <taxon>Rhodococcus</taxon>
    </lineage>
</organism>
<accession>A0ABW2RUB8</accession>
<dbReference type="Pfam" id="PF00364">
    <property type="entry name" value="Biotin_lipoyl"/>
    <property type="match status" value="1"/>
</dbReference>